<evidence type="ECO:0000256" key="3">
    <source>
        <dbReference type="ARBA" id="ARBA00022729"/>
    </source>
</evidence>
<evidence type="ECO:0000256" key="5">
    <source>
        <dbReference type="ARBA" id="ARBA00023180"/>
    </source>
</evidence>
<gene>
    <name evidence="7" type="primary">Cd177</name>
</gene>
<evidence type="ECO:0000313" key="7">
    <source>
        <dbReference type="Ensembl" id="ENSCCNP00000020425.1"/>
    </source>
</evidence>
<dbReference type="PANTHER" id="PTHR16529:SF8">
    <property type="entry name" value="CD177 ANTIGEN"/>
    <property type="match status" value="1"/>
</dbReference>
<evidence type="ECO:0000256" key="4">
    <source>
        <dbReference type="ARBA" id="ARBA00023136"/>
    </source>
</evidence>
<dbReference type="PANTHER" id="PTHR16529">
    <property type="entry name" value="CD177 ANTIGEN"/>
    <property type="match status" value="1"/>
</dbReference>
<dbReference type="GO" id="GO:0045217">
    <property type="term" value="P:cell-cell junction maintenance"/>
    <property type="evidence" value="ECO:0007669"/>
    <property type="project" value="TreeGrafter"/>
</dbReference>
<dbReference type="GO" id="GO:2001044">
    <property type="term" value="P:regulation of integrin-mediated signaling pathway"/>
    <property type="evidence" value="ECO:0007669"/>
    <property type="project" value="TreeGrafter"/>
</dbReference>
<evidence type="ECO:0000256" key="1">
    <source>
        <dbReference type="ARBA" id="ARBA00004236"/>
    </source>
</evidence>
<organism evidence="7">
    <name type="scientific">Castor canadensis</name>
    <name type="common">American beaver</name>
    <dbReference type="NCBI Taxonomy" id="51338"/>
    <lineage>
        <taxon>Eukaryota</taxon>
        <taxon>Metazoa</taxon>
        <taxon>Chordata</taxon>
        <taxon>Craniata</taxon>
        <taxon>Vertebrata</taxon>
        <taxon>Euteleostomi</taxon>
        <taxon>Mammalia</taxon>
        <taxon>Eutheria</taxon>
        <taxon>Euarchontoglires</taxon>
        <taxon>Glires</taxon>
        <taxon>Rodentia</taxon>
        <taxon>Castorimorpha</taxon>
        <taxon>Castoridae</taxon>
        <taxon>Castor</taxon>
    </lineage>
</organism>
<dbReference type="GO" id="GO:0098742">
    <property type="term" value="P:cell-cell adhesion via plasma-membrane adhesion molecules"/>
    <property type="evidence" value="ECO:0007669"/>
    <property type="project" value="TreeGrafter"/>
</dbReference>
<dbReference type="GO" id="GO:0044853">
    <property type="term" value="C:plasma membrane raft"/>
    <property type="evidence" value="ECO:0007669"/>
    <property type="project" value="TreeGrafter"/>
</dbReference>
<keyword evidence="4" id="KW-0472">Membrane</keyword>
<sequence>SGPLLLLLLLVVVVVVVVVTSYNGFPLPIAGVQALRCQRGTIETEQDVLELPFSWTGGQKTCEVSEGCQDTLMIIENGPKLNLVLIKGCTTAEDQEPRVTRHRAGPGLSIISYTHVCRHADFCNDLSLWVPPTNTGARGRRC</sequence>
<reference evidence="7" key="1">
    <citation type="submission" date="2023-09" db="UniProtKB">
        <authorList>
            <consortium name="Ensembl"/>
        </authorList>
    </citation>
    <scope>IDENTIFICATION</scope>
</reference>
<dbReference type="CDD" id="cd23623">
    <property type="entry name" value="TFP_LU_ECD_CD177_rpt1"/>
    <property type="match status" value="1"/>
</dbReference>
<dbReference type="AlphaFoldDB" id="A0A8C0X2I8"/>
<feature type="signal peptide" evidence="6">
    <location>
        <begin position="1"/>
        <end position="21"/>
    </location>
</feature>
<evidence type="ECO:0000256" key="2">
    <source>
        <dbReference type="ARBA" id="ARBA00022475"/>
    </source>
</evidence>
<accession>A0A8C0X2I8</accession>
<dbReference type="GO" id="GO:0007159">
    <property type="term" value="P:leukocyte cell-cell adhesion"/>
    <property type="evidence" value="ECO:0007669"/>
    <property type="project" value="TreeGrafter"/>
</dbReference>
<dbReference type="InterPro" id="IPR051899">
    <property type="entry name" value="Fert-Immune_med_protein"/>
</dbReference>
<protein>
    <recommendedName>
        <fullName evidence="8">CD177 antigen</fullName>
    </recommendedName>
</protein>
<proteinExistence type="predicted"/>
<keyword evidence="2" id="KW-1003">Cell membrane</keyword>
<keyword evidence="5" id="KW-0325">Glycoprotein</keyword>
<name>A0A8C0X2I8_CASCN</name>
<evidence type="ECO:0000256" key="6">
    <source>
        <dbReference type="SAM" id="SignalP"/>
    </source>
</evidence>
<dbReference type="Ensembl" id="ENSCCNT00000026385.1">
    <property type="protein sequence ID" value="ENSCCNP00000020425.1"/>
    <property type="gene ID" value="ENSCCNG00000020377.1"/>
</dbReference>
<dbReference type="GO" id="GO:0043315">
    <property type="term" value="P:positive regulation of neutrophil degranulation"/>
    <property type="evidence" value="ECO:0007669"/>
    <property type="project" value="TreeGrafter"/>
</dbReference>
<feature type="chain" id="PRO_5034663318" description="CD177 antigen" evidence="6">
    <location>
        <begin position="22"/>
        <end position="142"/>
    </location>
</feature>
<evidence type="ECO:0008006" key="8">
    <source>
        <dbReference type="Google" id="ProtNLM"/>
    </source>
</evidence>
<keyword evidence="3 6" id="KW-0732">Signal</keyword>
<comment type="subcellular location">
    <subcellularLocation>
        <location evidence="1">Cell membrane</location>
    </subcellularLocation>
</comment>